<dbReference type="GO" id="GO:0015297">
    <property type="term" value="F:antiporter activity"/>
    <property type="evidence" value="ECO:0007669"/>
    <property type="project" value="InterPro"/>
</dbReference>
<evidence type="ECO:0000313" key="10">
    <source>
        <dbReference type="Proteomes" id="UP000011778"/>
    </source>
</evidence>
<evidence type="ECO:0000256" key="5">
    <source>
        <dbReference type="ARBA" id="ARBA00022989"/>
    </source>
</evidence>
<evidence type="ECO:0000259" key="8">
    <source>
        <dbReference type="Pfam" id="PF00999"/>
    </source>
</evidence>
<evidence type="ECO:0000256" key="2">
    <source>
        <dbReference type="ARBA" id="ARBA00005551"/>
    </source>
</evidence>
<organism evidence="9 10">
    <name type="scientific">Leptospira interrogans serovar Copenhageni str. LT2050</name>
    <dbReference type="NCBI Taxonomy" id="1001598"/>
    <lineage>
        <taxon>Bacteria</taxon>
        <taxon>Pseudomonadati</taxon>
        <taxon>Spirochaetota</taxon>
        <taxon>Spirochaetia</taxon>
        <taxon>Leptospirales</taxon>
        <taxon>Leptospiraceae</taxon>
        <taxon>Leptospira</taxon>
    </lineage>
</organism>
<keyword evidence="5 7" id="KW-1133">Transmembrane helix</keyword>
<dbReference type="PANTHER" id="PTHR42751:SF3">
    <property type="entry name" value="SODIUM_GLUTAMATE SYMPORTER"/>
    <property type="match status" value="1"/>
</dbReference>
<name>M3HHW4_LEPIT</name>
<dbReference type="EMBL" id="AFMD02000048">
    <property type="protein sequence ID" value="EMG23909.1"/>
    <property type="molecule type" value="Genomic_DNA"/>
</dbReference>
<dbReference type="Pfam" id="PF00999">
    <property type="entry name" value="Na_H_Exchanger"/>
    <property type="match status" value="1"/>
</dbReference>
<evidence type="ECO:0000256" key="4">
    <source>
        <dbReference type="ARBA" id="ARBA00022692"/>
    </source>
</evidence>
<feature type="transmembrane region" description="Helical" evidence="7">
    <location>
        <begin position="20"/>
        <end position="38"/>
    </location>
</feature>
<evidence type="ECO:0000256" key="1">
    <source>
        <dbReference type="ARBA" id="ARBA00004141"/>
    </source>
</evidence>
<evidence type="ECO:0000256" key="3">
    <source>
        <dbReference type="ARBA" id="ARBA00022448"/>
    </source>
</evidence>
<dbReference type="GO" id="GO:1902600">
    <property type="term" value="P:proton transmembrane transport"/>
    <property type="evidence" value="ECO:0007669"/>
    <property type="project" value="InterPro"/>
</dbReference>
<feature type="transmembrane region" description="Helical" evidence="7">
    <location>
        <begin position="84"/>
        <end position="104"/>
    </location>
</feature>
<accession>M3HHW4</accession>
<protein>
    <submittedName>
        <fullName evidence="9">Transporter, CPA2 domain protein</fullName>
    </submittedName>
</protein>
<keyword evidence="3" id="KW-0813">Transport</keyword>
<dbReference type="Proteomes" id="UP000011778">
    <property type="component" value="Unassembled WGS sequence"/>
</dbReference>
<comment type="subcellular location">
    <subcellularLocation>
        <location evidence="1">Membrane</location>
        <topology evidence="1">Multi-pass membrane protein</topology>
    </subcellularLocation>
</comment>
<comment type="similarity">
    <text evidence="2">Belongs to the monovalent cation:proton antiporter 2 (CPA2) transporter (TC 2.A.37) family.</text>
</comment>
<feature type="domain" description="Cation/H+ exchanger transmembrane" evidence="8">
    <location>
        <begin position="2"/>
        <end position="145"/>
    </location>
</feature>
<feature type="transmembrane region" description="Helical" evidence="7">
    <location>
        <begin position="50"/>
        <end position="72"/>
    </location>
</feature>
<evidence type="ECO:0000256" key="7">
    <source>
        <dbReference type="SAM" id="Phobius"/>
    </source>
</evidence>
<feature type="transmembrane region" description="Helical" evidence="7">
    <location>
        <begin position="110"/>
        <end position="130"/>
    </location>
</feature>
<proteinExistence type="inferred from homology"/>
<dbReference type="AlphaFoldDB" id="M3HHW4"/>
<dbReference type="GO" id="GO:0016020">
    <property type="term" value="C:membrane"/>
    <property type="evidence" value="ECO:0007669"/>
    <property type="project" value="UniProtKB-SubCell"/>
</dbReference>
<dbReference type="Gene3D" id="1.20.1530.20">
    <property type="match status" value="1"/>
</dbReference>
<dbReference type="InterPro" id="IPR038770">
    <property type="entry name" value="Na+/solute_symporter_sf"/>
</dbReference>
<keyword evidence="4 7" id="KW-0812">Transmembrane</keyword>
<sequence length="148" mass="15947">MIVVKLLHDKFEVSTIAGRLTIGVLVLQDIWAIIFMGVQPNLQNPQILKIAGSLGIGLVLICVSFLISRFFLSKLFNAAASKPELILITSIAWCFLLCGFAEKAGLSKEMGALIAGVSIAAFPYGADVIAKLSGIRDFFITLFLSLSE</sequence>
<reference evidence="9 10" key="1">
    <citation type="submission" date="2013-02" db="EMBL/GenBank/DDBJ databases">
        <authorList>
            <person name="Harkins D.M."/>
            <person name="Durkin A.S."/>
            <person name="Brinkac L.M."/>
            <person name="Haft D.H."/>
            <person name="Selengut J.D."/>
            <person name="Sanka R."/>
            <person name="DePew J."/>
            <person name="Purushe J."/>
            <person name="Tulsiani S.M."/>
            <person name="Graham G.C."/>
            <person name="Burns M.-A."/>
            <person name="Dohnt M.F."/>
            <person name="Smythe L.D."/>
            <person name="McKay D.B."/>
            <person name="Craig S.B."/>
            <person name="Vinetz J.M."/>
            <person name="Sutton G.G."/>
            <person name="Nierman W.C."/>
            <person name="Fouts D.E."/>
        </authorList>
    </citation>
    <scope>NUCLEOTIDE SEQUENCE [LARGE SCALE GENOMIC DNA]</scope>
    <source>
        <strain evidence="9 10">LT2050</strain>
    </source>
</reference>
<evidence type="ECO:0000256" key="6">
    <source>
        <dbReference type="ARBA" id="ARBA00023136"/>
    </source>
</evidence>
<dbReference type="InterPro" id="IPR006153">
    <property type="entry name" value="Cation/H_exchanger_TM"/>
</dbReference>
<gene>
    <name evidence="9" type="ORF">LEP1GSC150_5128</name>
</gene>
<keyword evidence="6 7" id="KW-0472">Membrane</keyword>
<dbReference type="PANTHER" id="PTHR42751">
    <property type="entry name" value="SODIUM/HYDROGEN EXCHANGER FAMILY/TRKA DOMAIN PROTEIN"/>
    <property type="match status" value="1"/>
</dbReference>
<comment type="caution">
    <text evidence="9">The sequence shown here is derived from an EMBL/GenBank/DDBJ whole genome shotgun (WGS) entry which is preliminary data.</text>
</comment>
<evidence type="ECO:0000313" key="9">
    <source>
        <dbReference type="EMBL" id="EMG23909.1"/>
    </source>
</evidence>